<feature type="transmembrane region" description="Helical" evidence="1">
    <location>
        <begin position="46"/>
        <end position="65"/>
    </location>
</feature>
<proteinExistence type="predicted"/>
<feature type="transmembrane region" description="Helical" evidence="1">
    <location>
        <begin position="77"/>
        <end position="96"/>
    </location>
</feature>
<keyword evidence="1" id="KW-1133">Transmembrane helix</keyword>
<accession>A0A090MKM8</accession>
<organism evidence="3 4">
    <name type="scientific">Afipia felis</name>
    <name type="common">Cat scratch disease bacillus</name>
    <dbReference type="NCBI Taxonomy" id="1035"/>
    <lineage>
        <taxon>Bacteria</taxon>
        <taxon>Pseudomonadati</taxon>
        <taxon>Pseudomonadota</taxon>
        <taxon>Alphaproteobacteria</taxon>
        <taxon>Hyphomicrobiales</taxon>
        <taxon>Nitrobacteraceae</taxon>
        <taxon>Afipia</taxon>
    </lineage>
</organism>
<keyword evidence="4" id="KW-1185">Reference proteome</keyword>
<sequence length="135" mass="15261">MSGARFFDTHRTWEDWVGMLLGILIAVSPWMNGEVNYGLGLLSDPGLILMNTAVVGILIIGLSQLEYIALRRWEEGCEMALAVWLIMSPYVFGYSTDGMLRFWHAVLGGAVFLLATLKLWQDWELSDRELARHGQ</sequence>
<feature type="domain" description="SPW repeat-containing integral membrane" evidence="2">
    <location>
        <begin position="13"/>
        <end position="115"/>
    </location>
</feature>
<dbReference type="AlphaFoldDB" id="A0A090MKM8"/>
<comment type="caution">
    <text evidence="3">The sequence shown here is derived from an EMBL/GenBank/DDBJ whole genome shotgun (WGS) entry which is preliminary data.</text>
</comment>
<dbReference type="InterPro" id="IPR005530">
    <property type="entry name" value="SPW"/>
</dbReference>
<evidence type="ECO:0000256" key="1">
    <source>
        <dbReference type="SAM" id="Phobius"/>
    </source>
</evidence>
<dbReference type="Proteomes" id="UP000035762">
    <property type="component" value="Unassembled WGS sequence"/>
</dbReference>
<keyword evidence="1" id="KW-0812">Transmembrane</keyword>
<name>A0A090MKM8_AFIFE</name>
<dbReference type="RefSeq" id="WP_048756023.1">
    <property type="nucleotide sequence ID" value="NZ_CCAZ020000001.1"/>
</dbReference>
<dbReference type="EMBL" id="CCAZ020000001">
    <property type="protein sequence ID" value="CEG07971.1"/>
    <property type="molecule type" value="Genomic_DNA"/>
</dbReference>
<keyword evidence="1" id="KW-0472">Membrane</keyword>
<evidence type="ECO:0000259" key="2">
    <source>
        <dbReference type="Pfam" id="PF03779"/>
    </source>
</evidence>
<reference evidence="3 4" key="1">
    <citation type="journal article" date="2014" name="Genome Announc.">
        <title>Genome Sequence of Afipia felis Strain 76713, Isolated in Hospital Water Using an Amoeba Co-Culture Procedure.</title>
        <authorList>
            <person name="Benamar S."/>
            <person name="La Scola B."/>
            <person name="Croce O."/>
        </authorList>
    </citation>
    <scope>NUCLEOTIDE SEQUENCE [LARGE SCALE GENOMIC DNA]</scope>
    <source>
        <strain evidence="3 4">76713</strain>
    </source>
</reference>
<protein>
    <submittedName>
        <fullName evidence="3">SPW repeat</fullName>
    </submittedName>
</protein>
<evidence type="ECO:0000313" key="3">
    <source>
        <dbReference type="EMBL" id="CEG07971.1"/>
    </source>
</evidence>
<gene>
    <name evidence="3" type="ORF">BN961_01377</name>
</gene>
<feature type="transmembrane region" description="Helical" evidence="1">
    <location>
        <begin position="12"/>
        <end position="31"/>
    </location>
</feature>
<dbReference type="Pfam" id="PF03779">
    <property type="entry name" value="SPW"/>
    <property type="match status" value="1"/>
</dbReference>
<evidence type="ECO:0000313" key="4">
    <source>
        <dbReference type="Proteomes" id="UP000035762"/>
    </source>
</evidence>
<dbReference type="OrthoDB" id="8249794at2"/>